<feature type="transmembrane region" description="Helical" evidence="1">
    <location>
        <begin position="21"/>
        <end position="43"/>
    </location>
</feature>
<dbReference type="RefSeq" id="WP_090389528.1">
    <property type="nucleotide sequence ID" value="NZ_FMZO01000003.1"/>
</dbReference>
<keyword evidence="1" id="KW-1133">Transmembrane helix</keyword>
<gene>
    <name evidence="2" type="ORF">SAMN04487894_103365</name>
</gene>
<protein>
    <recommendedName>
        <fullName evidence="4">UbiA prenyltransferase family protein</fullName>
    </recommendedName>
</protein>
<feature type="transmembrane region" description="Helical" evidence="1">
    <location>
        <begin position="49"/>
        <end position="75"/>
    </location>
</feature>
<dbReference type="EMBL" id="FMZO01000003">
    <property type="protein sequence ID" value="SDC70286.1"/>
    <property type="molecule type" value="Genomic_DNA"/>
</dbReference>
<name>A0A1G6NSN8_NIADE</name>
<feature type="transmembrane region" description="Helical" evidence="1">
    <location>
        <begin position="120"/>
        <end position="139"/>
    </location>
</feature>
<evidence type="ECO:0000313" key="2">
    <source>
        <dbReference type="EMBL" id="SDC70286.1"/>
    </source>
</evidence>
<evidence type="ECO:0000256" key="1">
    <source>
        <dbReference type="SAM" id="Phobius"/>
    </source>
</evidence>
<feature type="transmembrane region" description="Helical" evidence="1">
    <location>
        <begin position="96"/>
        <end position="114"/>
    </location>
</feature>
<evidence type="ECO:0008006" key="4">
    <source>
        <dbReference type="Google" id="ProtNLM"/>
    </source>
</evidence>
<feature type="transmembrane region" description="Helical" evidence="1">
    <location>
        <begin position="231"/>
        <end position="248"/>
    </location>
</feature>
<sequence>MQKILLALPMGYFFKTRLNTKAAFIFHTYYEFLLGILLLVFFQTPLKTALIHFALGHIAFISLYEIGYIYNDYIAVRFEANPRKRLEQWQIKDRDVLLFILLRLAIFTGVSFLIKAWISPAWWIFYTVLIITYALHNLMQQKAFKVFTFVNLAVIRFYAPVFFFLTREQIGLTLPGILIFYVFFRTLTYMDSKGLLQLKNRDTAPFKINFYLIFLPYSSVIYLFTNSLLSLYLDIYFLVFWLLVKLLLQSKNK</sequence>
<dbReference type="STRING" id="1285928.SAMN04487894_103365"/>
<keyword evidence="1" id="KW-0812">Transmembrane</keyword>
<dbReference type="AlphaFoldDB" id="A0A1G6NSN8"/>
<dbReference type="OrthoDB" id="6194141at2"/>
<feature type="transmembrane region" description="Helical" evidence="1">
    <location>
        <begin position="170"/>
        <end position="187"/>
    </location>
</feature>
<accession>A0A1G6NSN8</accession>
<keyword evidence="1" id="KW-0472">Membrane</keyword>
<reference evidence="3" key="1">
    <citation type="submission" date="2016-10" db="EMBL/GenBank/DDBJ databases">
        <authorList>
            <person name="Varghese N."/>
            <person name="Submissions S."/>
        </authorList>
    </citation>
    <scope>NUCLEOTIDE SEQUENCE [LARGE SCALE GENOMIC DNA]</scope>
    <source>
        <strain evidence="3">DSM 25811 / CCM 8410 / LMG 26954 / E90</strain>
    </source>
</reference>
<evidence type="ECO:0000313" key="3">
    <source>
        <dbReference type="Proteomes" id="UP000198757"/>
    </source>
</evidence>
<keyword evidence="3" id="KW-1185">Reference proteome</keyword>
<feature type="transmembrane region" description="Helical" evidence="1">
    <location>
        <begin position="208"/>
        <end position="225"/>
    </location>
</feature>
<feature type="transmembrane region" description="Helical" evidence="1">
    <location>
        <begin position="146"/>
        <end position="164"/>
    </location>
</feature>
<organism evidence="2 3">
    <name type="scientific">Niabella drilacis (strain DSM 25811 / CCM 8410 / CCUG 62505 / LMG 26954 / E90)</name>
    <dbReference type="NCBI Taxonomy" id="1285928"/>
    <lineage>
        <taxon>Bacteria</taxon>
        <taxon>Pseudomonadati</taxon>
        <taxon>Bacteroidota</taxon>
        <taxon>Chitinophagia</taxon>
        <taxon>Chitinophagales</taxon>
        <taxon>Chitinophagaceae</taxon>
        <taxon>Niabella</taxon>
    </lineage>
</organism>
<dbReference type="Proteomes" id="UP000198757">
    <property type="component" value="Unassembled WGS sequence"/>
</dbReference>
<proteinExistence type="predicted"/>